<evidence type="ECO:0000256" key="2">
    <source>
        <dbReference type="ARBA" id="ARBA00022679"/>
    </source>
</evidence>
<dbReference type="GO" id="GO:0005524">
    <property type="term" value="F:ATP binding"/>
    <property type="evidence" value="ECO:0007669"/>
    <property type="project" value="UniProtKB-KW"/>
</dbReference>
<name>B6AJ27_CRYMR</name>
<keyword evidence="4 7" id="KW-0418">Kinase</keyword>
<keyword evidence="8" id="KW-1185">Reference proteome</keyword>
<dbReference type="PANTHER" id="PTHR24058">
    <property type="entry name" value="DUAL SPECIFICITY PROTEIN KINASE"/>
    <property type="match status" value="1"/>
</dbReference>
<accession>B6AJ27</accession>
<evidence type="ECO:0000256" key="5">
    <source>
        <dbReference type="ARBA" id="ARBA00022840"/>
    </source>
</evidence>
<dbReference type="PROSITE" id="PS50011">
    <property type="entry name" value="PROTEIN_KINASE_DOM"/>
    <property type="match status" value="1"/>
</dbReference>
<dbReference type="SUPFAM" id="SSF56112">
    <property type="entry name" value="Protein kinase-like (PK-like)"/>
    <property type="match status" value="1"/>
</dbReference>
<dbReference type="Gene3D" id="3.30.200.20">
    <property type="entry name" value="Phosphorylase Kinase, domain 1"/>
    <property type="match status" value="1"/>
</dbReference>
<dbReference type="InterPro" id="IPR011009">
    <property type="entry name" value="Kinase-like_dom_sf"/>
</dbReference>
<protein>
    <submittedName>
        <fullName evidence="7">Protein kinase domain-containing protein</fullName>
        <ecNumber evidence="7">2.7.12.1</ecNumber>
    </submittedName>
</protein>
<keyword evidence="5" id="KW-0067">ATP-binding</keyword>
<dbReference type="EMBL" id="DS989737">
    <property type="protein sequence ID" value="EEA08218.1"/>
    <property type="molecule type" value="Genomic_DNA"/>
</dbReference>
<dbReference type="PANTHER" id="PTHR24058:SF103">
    <property type="entry name" value="SERINE_THREONINE-PROTEIN KINASE PRP4 HOMOLOG"/>
    <property type="match status" value="1"/>
</dbReference>
<evidence type="ECO:0000256" key="3">
    <source>
        <dbReference type="ARBA" id="ARBA00022741"/>
    </source>
</evidence>
<feature type="domain" description="Protein kinase" evidence="6">
    <location>
        <begin position="318"/>
        <end position="631"/>
    </location>
</feature>
<dbReference type="GeneID" id="6997590"/>
<dbReference type="STRING" id="441375.B6AJ27"/>
<keyword evidence="3" id="KW-0547">Nucleotide-binding</keyword>
<dbReference type="OrthoDB" id="3967at2759"/>
<sequence length="633" mass="73999">MESIHPKNKTIVNGEVKINYGHKFFTSDENSNYILHINDRFKHKKKKRSLSRSISPIIQGMFIDLLNNRNYNTCKTLFSCFLDIEEGEIYSTTSLDDSYDNICNVNKDLIDKTIDIPEESEEPTVEYSPVSLFSGEDDLVEIRRIRRKRLLEQLKEKKLHFPPKDINNLSEISDKKEQLSEKESNGKFDEEDYDKEIHINAESQPNLMNCLVLDSKYRDEKFALYEELQKNLTMEKKKLQNFIVQQRKMEDYKLENNKEIMENLEIKDDDDIFSTKSPIYINKSSLNNEGIRINLLECDDEEGYYISFIGEMINDKYKVISNSTGRGVFSNVVRCLDIINNEEVAIKIIRSNNMMKRIGEKEHSILTLFINSPNIVQTKASFIYRNHYCIILEWLNCSLRNYIESGCKVNINLLQLYAKQMFTGVNCIHEKNYIHGDLKPDNILIDKNTNILKISDFGSALEVIGNEPTCYLVSRFYRAPEIILGYSYSQPIDIWSIGCTLYECFTGNTLFYGKTNNDMLRIIMEYKGKFPVKMLKQGIFTSRHFSNCYNQFKWINLSDGMLKIIQQFAPKQNIYNNLLKAYCESHPYKETNSLDFQNLKLKQLADLIEKCTILDPNKRIKAPQALNHLFFSN</sequence>
<dbReference type="AlphaFoldDB" id="B6AJ27"/>
<dbReference type="RefSeq" id="XP_002142567.1">
    <property type="nucleotide sequence ID" value="XM_002142531.1"/>
</dbReference>
<dbReference type="Proteomes" id="UP000001460">
    <property type="component" value="Unassembled WGS sequence"/>
</dbReference>
<dbReference type="VEuPathDB" id="CryptoDB:CMU_011690"/>
<dbReference type="InterPro" id="IPR000719">
    <property type="entry name" value="Prot_kinase_dom"/>
</dbReference>
<dbReference type="SMART" id="SM00220">
    <property type="entry name" value="S_TKc"/>
    <property type="match status" value="1"/>
</dbReference>
<dbReference type="InterPro" id="IPR008271">
    <property type="entry name" value="Ser/Thr_kinase_AS"/>
</dbReference>
<organism evidence="7 8">
    <name type="scientific">Cryptosporidium muris (strain RN66)</name>
    <dbReference type="NCBI Taxonomy" id="441375"/>
    <lineage>
        <taxon>Eukaryota</taxon>
        <taxon>Sar</taxon>
        <taxon>Alveolata</taxon>
        <taxon>Apicomplexa</taxon>
        <taxon>Conoidasida</taxon>
        <taxon>Coccidia</taxon>
        <taxon>Eucoccidiorida</taxon>
        <taxon>Eimeriorina</taxon>
        <taxon>Cryptosporidiidae</taxon>
        <taxon>Cryptosporidium</taxon>
    </lineage>
</organism>
<dbReference type="Pfam" id="PF00069">
    <property type="entry name" value="Pkinase"/>
    <property type="match status" value="1"/>
</dbReference>
<keyword evidence="2 7" id="KW-0808">Transferase</keyword>
<keyword evidence="1" id="KW-0723">Serine/threonine-protein kinase</keyword>
<evidence type="ECO:0000313" key="8">
    <source>
        <dbReference type="Proteomes" id="UP000001460"/>
    </source>
</evidence>
<reference evidence="7" key="1">
    <citation type="submission" date="2008-06" db="EMBL/GenBank/DDBJ databases">
        <authorList>
            <person name="Lorenzi H."/>
            <person name="Inman J."/>
            <person name="Miller J."/>
            <person name="Schobel S."/>
            <person name="Amedeo P."/>
            <person name="Caler E.V."/>
            <person name="da Silva J."/>
        </authorList>
    </citation>
    <scope>NUCLEOTIDE SEQUENCE [LARGE SCALE GENOMIC DNA]</scope>
    <source>
        <strain evidence="7">RN66</strain>
    </source>
</reference>
<dbReference type="Gene3D" id="1.10.510.10">
    <property type="entry name" value="Transferase(Phosphotransferase) domain 1"/>
    <property type="match status" value="1"/>
</dbReference>
<dbReference type="GO" id="GO:0004712">
    <property type="term" value="F:protein serine/threonine/tyrosine kinase activity"/>
    <property type="evidence" value="ECO:0007669"/>
    <property type="project" value="UniProtKB-EC"/>
</dbReference>
<proteinExistence type="predicted"/>
<evidence type="ECO:0000256" key="1">
    <source>
        <dbReference type="ARBA" id="ARBA00022527"/>
    </source>
</evidence>
<dbReference type="eggNOG" id="KOG0670">
    <property type="taxonomic scope" value="Eukaryota"/>
</dbReference>
<gene>
    <name evidence="7" type="ORF">CMU_011690</name>
</gene>
<evidence type="ECO:0000313" key="7">
    <source>
        <dbReference type="EMBL" id="EEA08218.1"/>
    </source>
</evidence>
<dbReference type="PROSITE" id="PS00108">
    <property type="entry name" value="PROTEIN_KINASE_ST"/>
    <property type="match status" value="1"/>
</dbReference>
<dbReference type="InterPro" id="IPR050494">
    <property type="entry name" value="Ser_Thr_dual-spec_kinase"/>
</dbReference>
<dbReference type="OMA" id="ECNIHER"/>
<dbReference type="EC" id="2.7.12.1" evidence="7"/>
<evidence type="ECO:0000256" key="4">
    <source>
        <dbReference type="ARBA" id="ARBA00022777"/>
    </source>
</evidence>
<evidence type="ECO:0000259" key="6">
    <source>
        <dbReference type="PROSITE" id="PS50011"/>
    </source>
</evidence>
<dbReference type="GO" id="GO:0004674">
    <property type="term" value="F:protein serine/threonine kinase activity"/>
    <property type="evidence" value="ECO:0007669"/>
    <property type="project" value="UniProtKB-KW"/>
</dbReference>